<reference evidence="2" key="1">
    <citation type="submission" date="2020-08" db="EMBL/GenBank/DDBJ databases">
        <title>Sequencing the genomes of 1000 actinobacteria strains.</title>
        <authorList>
            <person name="Klenk H.-P."/>
        </authorList>
    </citation>
    <scope>NUCLEOTIDE SEQUENCE</scope>
    <source>
        <strain evidence="2">DSM 10695</strain>
    </source>
</reference>
<dbReference type="InterPro" id="IPR045865">
    <property type="entry name" value="ACT-like_dom_sf"/>
</dbReference>
<gene>
    <name evidence="2" type="ORF">HD592_002165</name>
</gene>
<accession>A0A923IYV9</accession>
<comment type="caution">
    <text evidence="2">The sequence shown here is derived from an EMBL/GenBank/DDBJ whole genome shotgun (WGS) entry which is preliminary data.</text>
</comment>
<sequence length="136" mass="14646">MSEDQPLDRMLATLAPVPQGEYVFALVDEVPAGTDPFAVIRDEDRYTVVLEKSEAEAAGLPVDKTYAHLSLGLDADLDSIGVTATIAQVLSARSIVANAIACTRHDHFFVQADRADEAAQLLADLGKNARGWLPRL</sequence>
<proteinExistence type="predicted"/>
<dbReference type="AlphaFoldDB" id="A0A923IYV9"/>
<dbReference type="Proteomes" id="UP000617426">
    <property type="component" value="Unassembled WGS sequence"/>
</dbReference>
<evidence type="ECO:0000313" key="3">
    <source>
        <dbReference type="Proteomes" id="UP000617426"/>
    </source>
</evidence>
<evidence type="ECO:0000259" key="1">
    <source>
        <dbReference type="Pfam" id="PF10000"/>
    </source>
</evidence>
<dbReference type="Gene3D" id="3.30.2130.10">
    <property type="entry name" value="VC0802-like"/>
    <property type="match status" value="1"/>
</dbReference>
<dbReference type="InterPro" id="IPR018717">
    <property type="entry name" value="DUF2241"/>
</dbReference>
<evidence type="ECO:0000313" key="2">
    <source>
        <dbReference type="EMBL" id="MBB6335600.1"/>
    </source>
</evidence>
<dbReference type="EMBL" id="JACHMK010000001">
    <property type="protein sequence ID" value="MBB6335600.1"/>
    <property type="molecule type" value="Genomic_DNA"/>
</dbReference>
<protein>
    <recommendedName>
        <fullName evidence="1">DUF2241 domain-containing protein</fullName>
    </recommendedName>
</protein>
<name>A0A923IYV9_9ACTO</name>
<dbReference type="PANTHER" id="PTHR39199:SF1">
    <property type="entry name" value="BLR5128 PROTEIN"/>
    <property type="match status" value="1"/>
</dbReference>
<dbReference type="RefSeq" id="WP_184454067.1">
    <property type="nucleotide sequence ID" value="NZ_JACHMK010000001.1"/>
</dbReference>
<organism evidence="2 3">
    <name type="scientific">Schaalia hyovaginalis</name>
    <dbReference type="NCBI Taxonomy" id="29316"/>
    <lineage>
        <taxon>Bacteria</taxon>
        <taxon>Bacillati</taxon>
        <taxon>Actinomycetota</taxon>
        <taxon>Actinomycetes</taxon>
        <taxon>Actinomycetales</taxon>
        <taxon>Actinomycetaceae</taxon>
        <taxon>Schaalia</taxon>
    </lineage>
</organism>
<dbReference type="SUPFAM" id="SSF55021">
    <property type="entry name" value="ACT-like"/>
    <property type="match status" value="2"/>
</dbReference>
<dbReference type="Pfam" id="PF10000">
    <property type="entry name" value="ACT_3"/>
    <property type="match status" value="1"/>
</dbReference>
<keyword evidence="3" id="KW-1185">Reference proteome</keyword>
<dbReference type="GeneID" id="85978638"/>
<feature type="domain" description="DUF2241" evidence="1">
    <location>
        <begin position="7"/>
        <end position="65"/>
    </location>
</feature>
<dbReference type="PANTHER" id="PTHR39199">
    <property type="entry name" value="BLR5128 PROTEIN"/>
    <property type="match status" value="1"/>
</dbReference>